<sequence length="359" mass="42035">MSIKPVRGLGEYRTHITDLDIDFIVRTNNGCVFDCRVDPKHFLRSPNFTKEYLKCLYVLRRDEDESVNYTDDDAKEFLEGLFETTITERASQPPPLPPHGRPSLAQYIFAPPFYYTLDVVDDDVQPREIANPSVRWQYGTRVSERFMDELRRWTKITHPADVQIYYNKPGDFLIKPPKRVIVACADGGETVYFFKRIPFFWDWKTVKPQLRRLEKVTAANVSPGGDARLCRVHRVVADGRVIHGVLMDWIDKKTDLDSYRWSMWMPKWRPARNRHLWAAQIERTLEYLHHLGVVWVDASPRNVIIDRAGNAWITGFESPHFTHGYVDEQNISSVEGDRQCLAKMKKFLSIEKRVDKVEF</sequence>
<dbReference type="AlphaFoldDB" id="A0A1J7JZJ9"/>
<accession>A0A1J7JZJ9</accession>
<dbReference type="EMBL" id="KV875093">
    <property type="protein sequence ID" value="OIW35584.1"/>
    <property type="molecule type" value="Genomic_DNA"/>
</dbReference>
<dbReference type="SUPFAM" id="SSF56112">
    <property type="entry name" value="Protein kinase-like (PK-like)"/>
    <property type="match status" value="1"/>
</dbReference>
<evidence type="ECO:0000313" key="2">
    <source>
        <dbReference type="Proteomes" id="UP000182658"/>
    </source>
</evidence>
<evidence type="ECO:0000313" key="1">
    <source>
        <dbReference type="EMBL" id="OIW35584.1"/>
    </source>
</evidence>
<dbReference type="OrthoDB" id="4062651at2759"/>
<evidence type="ECO:0008006" key="3">
    <source>
        <dbReference type="Google" id="ProtNLM"/>
    </source>
</evidence>
<proteinExistence type="predicted"/>
<dbReference type="Proteomes" id="UP000182658">
    <property type="component" value="Unassembled WGS sequence"/>
</dbReference>
<protein>
    <recommendedName>
        <fullName evidence="3">Protein kinase domain-containing protein</fullName>
    </recommendedName>
</protein>
<dbReference type="Gene3D" id="1.10.510.10">
    <property type="entry name" value="Transferase(Phosphotransferase) domain 1"/>
    <property type="match status" value="1"/>
</dbReference>
<dbReference type="InterPro" id="IPR011009">
    <property type="entry name" value="Kinase-like_dom_sf"/>
</dbReference>
<gene>
    <name evidence="1" type="ORF">CONLIGDRAFT_639848</name>
</gene>
<dbReference type="InParanoid" id="A0A1J7JZJ9"/>
<name>A0A1J7JZJ9_9PEZI</name>
<reference evidence="1 2" key="1">
    <citation type="submission" date="2016-10" db="EMBL/GenBank/DDBJ databases">
        <title>Draft genome sequence of Coniochaeta ligniaria NRRL30616, a lignocellulolytic fungus for bioabatement of inhibitors in plant biomass hydrolysates.</title>
        <authorList>
            <consortium name="DOE Joint Genome Institute"/>
            <person name="Jimenez D.J."/>
            <person name="Hector R.E."/>
            <person name="Riley R."/>
            <person name="Sun H."/>
            <person name="Grigoriev I.V."/>
            <person name="Van Elsas J.D."/>
            <person name="Nichols N.N."/>
        </authorList>
    </citation>
    <scope>NUCLEOTIDE SEQUENCE [LARGE SCALE GENOMIC DNA]</scope>
    <source>
        <strain evidence="1 2">NRRL 30616</strain>
    </source>
</reference>
<dbReference type="STRING" id="1408157.A0A1J7JZJ9"/>
<organism evidence="1 2">
    <name type="scientific">Coniochaeta ligniaria NRRL 30616</name>
    <dbReference type="NCBI Taxonomy" id="1408157"/>
    <lineage>
        <taxon>Eukaryota</taxon>
        <taxon>Fungi</taxon>
        <taxon>Dikarya</taxon>
        <taxon>Ascomycota</taxon>
        <taxon>Pezizomycotina</taxon>
        <taxon>Sordariomycetes</taxon>
        <taxon>Sordariomycetidae</taxon>
        <taxon>Coniochaetales</taxon>
        <taxon>Coniochaetaceae</taxon>
        <taxon>Coniochaeta</taxon>
    </lineage>
</organism>
<keyword evidence="2" id="KW-1185">Reference proteome</keyword>